<gene>
    <name evidence="1" type="ORF">SAMN05445850_5538</name>
</gene>
<name>A0A1H1JTB8_9BURK</name>
<dbReference type="EMBL" id="FNKX01000002">
    <property type="protein sequence ID" value="SDR52757.1"/>
    <property type="molecule type" value="Genomic_DNA"/>
</dbReference>
<evidence type="ECO:0000313" key="1">
    <source>
        <dbReference type="EMBL" id="SDR52757.1"/>
    </source>
</evidence>
<keyword evidence="2" id="KW-1185">Reference proteome</keyword>
<organism evidence="1 2">
    <name type="scientific">Paraburkholderia tuberum</name>
    <dbReference type="NCBI Taxonomy" id="157910"/>
    <lineage>
        <taxon>Bacteria</taxon>
        <taxon>Pseudomonadati</taxon>
        <taxon>Pseudomonadota</taxon>
        <taxon>Betaproteobacteria</taxon>
        <taxon>Burkholderiales</taxon>
        <taxon>Burkholderiaceae</taxon>
        <taxon>Paraburkholderia</taxon>
    </lineage>
</organism>
<reference evidence="2" key="1">
    <citation type="submission" date="2016-10" db="EMBL/GenBank/DDBJ databases">
        <authorList>
            <person name="Varghese N."/>
            <person name="Submissions S."/>
        </authorList>
    </citation>
    <scope>NUCLEOTIDE SEQUENCE [LARGE SCALE GENOMIC DNA]</scope>
    <source>
        <strain evidence="2">DUS833</strain>
    </source>
</reference>
<dbReference type="RefSeq" id="WP_090808594.1">
    <property type="nucleotide sequence ID" value="NZ_FNKX01000002.1"/>
</dbReference>
<accession>A0A1H1JTB8</accession>
<protein>
    <submittedName>
        <fullName evidence="1">Uncharacterized protein</fullName>
    </submittedName>
</protein>
<sequence>MRELFEGAAFKAGEQAARAGVPFHENPLTGPLQRFARQWERSWSEFVEKCSDAIGNTRGGEPV</sequence>
<proteinExistence type="predicted"/>
<evidence type="ECO:0000313" key="2">
    <source>
        <dbReference type="Proteomes" id="UP000199365"/>
    </source>
</evidence>
<dbReference type="AlphaFoldDB" id="A0A1H1JTB8"/>
<dbReference type="Proteomes" id="UP000199365">
    <property type="component" value="Unassembled WGS sequence"/>
</dbReference>
<dbReference type="STRING" id="157910.SAMN05445850_5538"/>